<proteinExistence type="predicted"/>
<dbReference type="PANTHER" id="PTHR30466:SF1">
    <property type="entry name" value="FMN REDUCTASE (NADH) RUTF"/>
    <property type="match status" value="1"/>
</dbReference>
<sequence>MRADDQIHGLTATAFTSVSMNPPLVLVCIQNDSRSEALLRKGRCFAVNFLSEDQAELSERFAGRIPMADRFEGLVYRAAVTGAPILENALAYLDCIVAGGYWGGDHTIYLGLVEDAGVLREGSPLLYFQGAYRRLALDAGGAP</sequence>
<evidence type="ECO:0000313" key="4">
    <source>
        <dbReference type="Proteomes" id="UP000236642"/>
    </source>
</evidence>
<dbReference type="GO" id="GO:0042602">
    <property type="term" value="F:riboflavin reductase (NADPH) activity"/>
    <property type="evidence" value="ECO:0007669"/>
    <property type="project" value="TreeGrafter"/>
</dbReference>
<keyword evidence="1 3" id="KW-0560">Oxidoreductase</keyword>
<dbReference type="Gene3D" id="2.30.110.10">
    <property type="entry name" value="Electron Transport, Fmn-binding Protein, Chain A"/>
    <property type="match status" value="1"/>
</dbReference>
<name>A0A2H5Y5K8_9CHLR</name>
<dbReference type="EC" id="1.5.1.42" evidence="3"/>
<accession>A0A2H5Y5K8</accession>
<dbReference type="EMBL" id="BEHY01000016">
    <property type="protein sequence ID" value="GBD08734.1"/>
    <property type="molecule type" value="Genomic_DNA"/>
</dbReference>
<protein>
    <submittedName>
        <fullName evidence="3">FMN reductase (NADH) NtaB</fullName>
        <ecNumber evidence="3">1.5.1.42</ecNumber>
    </submittedName>
</protein>
<dbReference type="GO" id="GO:0052874">
    <property type="term" value="F:FMN reductase (NADH) activity"/>
    <property type="evidence" value="ECO:0007669"/>
    <property type="project" value="UniProtKB-EC"/>
</dbReference>
<gene>
    <name evidence="3" type="primary">ntaB</name>
    <name evidence="3" type="ORF">HRbin22_00975</name>
</gene>
<dbReference type="Pfam" id="PF01613">
    <property type="entry name" value="Flavin_Reduct"/>
    <property type="match status" value="1"/>
</dbReference>
<dbReference type="SUPFAM" id="SSF50475">
    <property type="entry name" value="FMN-binding split barrel"/>
    <property type="match status" value="1"/>
</dbReference>
<dbReference type="GO" id="GO:0010181">
    <property type="term" value="F:FMN binding"/>
    <property type="evidence" value="ECO:0007669"/>
    <property type="project" value="InterPro"/>
</dbReference>
<dbReference type="SMART" id="SM00903">
    <property type="entry name" value="Flavin_Reduct"/>
    <property type="match status" value="1"/>
</dbReference>
<evidence type="ECO:0000259" key="2">
    <source>
        <dbReference type="SMART" id="SM00903"/>
    </source>
</evidence>
<comment type="caution">
    <text evidence="3">The sequence shown here is derived from an EMBL/GenBank/DDBJ whole genome shotgun (WGS) entry which is preliminary data.</text>
</comment>
<feature type="domain" description="Flavin reductase like" evidence="2">
    <location>
        <begin position="1"/>
        <end position="134"/>
    </location>
</feature>
<dbReference type="InterPro" id="IPR050268">
    <property type="entry name" value="NADH-dep_flavin_reductase"/>
</dbReference>
<dbReference type="InterPro" id="IPR002563">
    <property type="entry name" value="Flavin_Rdtase-like_dom"/>
</dbReference>
<dbReference type="Proteomes" id="UP000236642">
    <property type="component" value="Unassembled WGS sequence"/>
</dbReference>
<evidence type="ECO:0000313" key="3">
    <source>
        <dbReference type="EMBL" id="GBD08734.1"/>
    </source>
</evidence>
<reference evidence="4" key="1">
    <citation type="submission" date="2017-09" db="EMBL/GenBank/DDBJ databases">
        <title>Metaegenomics of thermophilic ammonia-oxidizing enrichment culture.</title>
        <authorList>
            <person name="Kato S."/>
            <person name="Suzuki K."/>
        </authorList>
    </citation>
    <scope>NUCLEOTIDE SEQUENCE [LARGE SCALE GENOMIC DNA]</scope>
</reference>
<dbReference type="AlphaFoldDB" id="A0A2H5Y5K8"/>
<organism evidence="3 4">
    <name type="scientific">Candidatus Thermoflexus japonica</name>
    <dbReference type="NCBI Taxonomy" id="2035417"/>
    <lineage>
        <taxon>Bacteria</taxon>
        <taxon>Bacillati</taxon>
        <taxon>Chloroflexota</taxon>
        <taxon>Thermoflexia</taxon>
        <taxon>Thermoflexales</taxon>
        <taxon>Thermoflexaceae</taxon>
        <taxon>Thermoflexus</taxon>
    </lineage>
</organism>
<dbReference type="PANTHER" id="PTHR30466">
    <property type="entry name" value="FLAVIN REDUCTASE"/>
    <property type="match status" value="1"/>
</dbReference>
<dbReference type="InterPro" id="IPR012349">
    <property type="entry name" value="Split_barrel_FMN-bd"/>
</dbReference>
<evidence type="ECO:0000256" key="1">
    <source>
        <dbReference type="ARBA" id="ARBA00023002"/>
    </source>
</evidence>